<dbReference type="InterPro" id="IPR003256">
    <property type="entry name" value="Ribosomal_uL24"/>
</dbReference>
<dbReference type="InterPro" id="IPR041988">
    <property type="entry name" value="Ribosomal_uL24_KOW"/>
</dbReference>
<evidence type="ECO:0000256" key="5">
    <source>
        <dbReference type="SAM" id="MobiDB-lite"/>
    </source>
</evidence>
<dbReference type="PANTHER" id="PTHR12903">
    <property type="entry name" value="MITOCHONDRIAL RIBOSOMAL PROTEIN L24"/>
    <property type="match status" value="1"/>
</dbReference>
<dbReference type="GeneID" id="36291580"/>
<dbReference type="GO" id="GO:1990904">
    <property type="term" value="C:ribonucleoprotein complex"/>
    <property type="evidence" value="ECO:0007669"/>
    <property type="project" value="UniProtKB-KW"/>
</dbReference>
<dbReference type="CDD" id="cd06089">
    <property type="entry name" value="KOW_RPL26"/>
    <property type="match status" value="1"/>
</dbReference>
<dbReference type="PROSITE" id="PS01108">
    <property type="entry name" value="RIBOSOMAL_L24"/>
    <property type="match status" value="1"/>
</dbReference>
<dbReference type="SMART" id="SM00739">
    <property type="entry name" value="KOW"/>
    <property type="match status" value="1"/>
</dbReference>
<dbReference type="SUPFAM" id="SSF50104">
    <property type="entry name" value="Translation proteins SH3-like domain"/>
    <property type="match status" value="1"/>
</dbReference>
<dbReference type="HAMAP" id="MF_01326_B">
    <property type="entry name" value="Ribosomal_uL24_B"/>
    <property type="match status" value="1"/>
</dbReference>
<dbReference type="InterPro" id="IPR005825">
    <property type="entry name" value="Ribosomal_uL24_CS"/>
</dbReference>
<feature type="domain" description="KOW" evidence="6">
    <location>
        <begin position="108"/>
        <end position="135"/>
    </location>
</feature>
<dbReference type="GO" id="GO:0003723">
    <property type="term" value="F:RNA binding"/>
    <property type="evidence" value="ECO:0007669"/>
    <property type="project" value="InterPro"/>
</dbReference>
<name>A0A176ZY71_9PEZI</name>
<reference evidence="7" key="1">
    <citation type="submission" date="2016-03" db="EMBL/GenBank/DDBJ databases">
        <title>Updated assembly of Pseudogymnoascus destructans, the fungus causing white-nose syndrome of bats.</title>
        <authorList>
            <person name="Palmer J.M."/>
            <person name="Drees K.P."/>
            <person name="Foster J.T."/>
            <person name="Lindner D.L."/>
        </authorList>
    </citation>
    <scope>NUCLEOTIDE SEQUENCE [LARGE SCALE GENOMIC DNA]</scope>
    <source>
        <strain evidence="7">20631-21</strain>
    </source>
</reference>
<keyword evidence="2" id="KW-0689">Ribosomal protein</keyword>
<comment type="similarity">
    <text evidence="1">Belongs to the universal ribosomal protein uL24 family.</text>
</comment>
<gene>
    <name evidence="7" type="ORF">VC83_08540</name>
</gene>
<keyword evidence="4" id="KW-0175">Coiled coil</keyword>
<dbReference type="OrthoDB" id="359154at2759"/>
<evidence type="ECO:0000313" key="7">
    <source>
        <dbReference type="EMBL" id="OAF54949.1"/>
    </source>
</evidence>
<dbReference type="AlphaFoldDB" id="A0A176ZY71"/>
<accession>A0A176ZY71</accession>
<dbReference type="Proteomes" id="UP000077154">
    <property type="component" value="Unassembled WGS sequence"/>
</dbReference>
<evidence type="ECO:0000256" key="2">
    <source>
        <dbReference type="ARBA" id="ARBA00022980"/>
    </source>
</evidence>
<dbReference type="GO" id="GO:0006412">
    <property type="term" value="P:translation"/>
    <property type="evidence" value="ECO:0007669"/>
    <property type="project" value="InterPro"/>
</dbReference>
<dbReference type="GO" id="GO:0005840">
    <property type="term" value="C:ribosome"/>
    <property type="evidence" value="ECO:0007669"/>
    <property type="project" value="UniProtKB-KW"/>
</dbReference>
<protein>
    <recommendedName>
        <fullName evidence="6">KOW domain-containing protein</fullName>
    </recommendedName>
</protein>
<feature type="compositionally biased region" description="Basic and acidic residues" evidence="5">
    <location>
        <begin position="27"/>
        <end position="39"/>
    </location>
</feature>
<evidence type="ECO:0000256" key="3">
    <source>
        <dbReference type="ARBA" id="ARBA00023274"/>
    </source>
</evidence>
<dbReference type="GO" id="GO:0003735">
    <property type="term" value="F:structural constituent of ribosome"/>
    <property type="evidence" value="ECO:0007669"/>
    <property type="project" value="InterPro"/>
</dbReference>
<dbReference type="EMBL" id="KV441413">
    <property type="protein sequence ID" value="OAF54949.1"/>
    <property type="molecule type" value="Genomic_DNA"/>
</dbReference>
<feature type="region of interest" description="Disordered" evidence="5">
    <location>
        <begin position="20"/>
        <end position="39"/>
    </location>
</feature>
<proteinExistence type="inferred from homology"/>
<organism evidence="7">
    <name type="scientific">Pseudogymnoascus destructans</name>
    <dbReference type="NCBI Taxonomy" id="655981"/>
    <lineage>
        <taxon>Eukaryota</taxon>
        <taxon>Fungi</taxon>
        <taxon>Dikarya</taxon>
        <taxon>Ascomycota</taxon>
        <taxon>Pezizomycotina</taxon>
        <taxon>Leotiomycetes</taxon>
        <taxon>Thelebolales</taxon>
        <taxon>Thelebolaceae</taxon>
        <taxon>Pseudogymnoascus</taxon>
    </lineage>
</organism>
<evidence type="ECO:0000259" key="6">
    <source>
        <dbReference type="SMART" id="SM00739"/>
    </source>
</evidence>
<dbReference type="Pfam" id="PF22682">
    <property type="entry name" value="Ribosomal_uL24m-like"/>
    <property type="match status" value="1"/>
</dbReference>
<evidence type="ECO:0000256" key="1">
    <source>
        <dbReference type="ARBA" id="ARBA00010618"/>
    </source>
</evidence>
<sequence length="359" mass="40305">MQSVIRRTALAERQAARRLVKRRTKNHHEEMKTRREQERFGQKHLTGDIKNARAARREDYDLGPLAPRRDVGLKKETYGTIHSNQLQGPKLTMEERLAVNPSGGRFANIVAGDRVVVLEGADKGRIGKVQSFDTEKQQIVVAGLNMVDIAVPKWMMTSPESGGRPVRSIEKPLSIASVKLVVPLPDPETGNVRDVIVRDIVNSKIIFNKSGGANFVRMIAGLNTVIPWPKTAPKEHPDHDADTLRIDVETRTFLPTLLKPPMPDSVIDELRNRFSIFRTRHEDAYLEKKEAEEAAKEERKESIRLMRTPLNEVNKRERTKRKALGKGELTEEMLAGIGAVIARKRGKALEAAGLEASTF</sequence>
<keyword evidence="3" id="KW-0687">Ribonucleoprotein</keyword>
<dbReference type="RefSeq" id="XP_024320252.1">
    <property type="nucleotide sequence ID" value="XM_024472089.1"/>
</dbReference>
<dbReference type="Gene3D" id="2.30.30.30">
    <property type="match status" value="1"/>
</dbReference>
<dbReference type="eggNOG" id="ENOG502QUDZ">
    <property type="taxonomic scope" value="Eukaryota"/>
</dbReference>
<dbReference type="InterPro" id="IPR014722">
    <property type="entry name" value="Rib_uL2_dom2"/>
</dbReference>
<dbReference type="VEuPathDB" id="FungiDB:GMDG_05232"/>
<evidence type="ECO:0000256" key="4">
    <source>
        <dbReference type="SAM" id="Coils"/>
    </source>
</evidence>
<dbReference type="InterPro" id="IPR008991">
    <property type="entry name" value="Translation_prot_SH3-like_sf"/>
</dbReference>
<feature type="coiled-coil region" evidence="4">
    <location>
        <begin position="281"/>
        <end position="308"/>
    </location>
</feature>
<dbReference type="InterPro" id="IPR005824">
    <property type="entry name" value="KOW"/>
</dbReference>